<gene>
    <name evidence="1" type="ORF">DEM27_12615</name>
</gene>
<dbReference type="AlphaFoldDB" id="A0A2U2DSI1"/>
<sequence>MTDDMREVGKFAGKDAVAAIVECDEGALAVQRRLEPENDAAIGAAGMGELYKGSGNRLPFVRQPGVCNDRAAPIRQHRLNGAAGRSFRCRIQCVCVIGGTLAQNGMQRLQHPRPLHQDGG</sequence>
<proteinExistence type="predicted"/>
<dbReference type="EMBL" id="QFBC01000004">
    <property type="protein sequence ID" value="PWE56257.1"/>
    <property type="molecule type" value="Genomic_DNA"/>
</dbReference>
<organism evidence="1 2">
    <name type="scientific">Metarhizobium album</name>
    <dbReference type="NCBI Taxonomy" id="2182425"/>
    <lineage>
        <taxon>Bacteria</taxon>
        <taxon>Pseudomonadati</taxon>
        <taxon>Pseudomonadota</taxon>
        <taxon>Alphaproteobacteria</taxon>
        <taxon>Hyphomicrobiales</taxon>
        <taxon>Rhizobiaceae</taxon>
        <taxon>Metarhizobium</taxon>
    </lineage>
</organism>
<reference evidence="1 2" key="1">
    <citation type="submission" date="2018-05" db="EMBL/GenBank/DDBJ databases">
        <title>The draft genome of strain NS-104.</title>
        <authorList>
            <person name="Hang P."/>
            <person name="Jiang J."/>
        </authorList>
    </citation>
    <scope>NUCLEOTIDE SEQUENCE [LARGE SCALE GENOMIC DNA]</scope>
    <source>
        <strain evidence="1 2">NS-104</strain>
    </source>
</reference>
<dbReference type="Proteomes" id="UP000245252">
    <property type="component" value="Unassembled WGS sequence"/>
</dbReference>
<comment type="caution">
    <text evidence="1">The sequence shown here is derived from an EMBL/GenBank/DDBJ whole genome shotgun (WGS) entry which is preliminary data.</text>
</comment>
<name>A0A2U2DSI1_9HYPH</name>
<accession>A0A2U2DSI1</accession>
<evidence type="ECO:0000313" key="1">
    <source>
        <dbReference type="EMBL" id="PWE56257.1"/>
    </source>
</evidence>
<keyword evidence="2" id="KW-1185">Reference proteome</keyword>
<evidence type="ECO:0000313" key="2">
    <source>
        <dbReference type="Proteomes" id="UP000245252"/>
    </source>
</evidence>
<protein>
    <submittedName>
        <fullName evidence="1">Uncharacterized protein</fullName>
    </submittedName>
</protein>